<evidence type="ECO:0000313" key="8">
    <source>
        <dbReference type="EMBL" id="KAK9802762.1"/>
    </source>
</evidence>
<dbReference type="Gene3D" id="3.40.50.360">
    <property type="match status" value="1"/>
</dbReference>
<evidence type="ECO:0000256" key="4">
    <source>
        <dbReference type="ARBA" id="ARBA00022982"/>
    </source>
</evidence>
<evidence type="ECO:0000259" key="7">
    <source>
        <dbReference type="PROSITE" id="PS50902"/>
    </source>
</evidence>
<evidence type="ECO:0000256" key="5">
    <source>
        <dbReference type="ARBA" id="ARBA00025633"/>
    </source>
</evidence>
<comment type="caution">
    <text evidence="8">The sequence shown here is derived from an EMBL/GenBank/DDBJ whole genome shotgun (WGS) entry which is preliminary data.</text>
</comment>
<dbReference type="SUPFAM" id="SSF52218">
    <property type="entry name" value="Flavoproteins"/>
    <property type="match status" value="1"/>
</dbReference>
<dbReference type="GO" id="GO:0009055">
    <property type="term" value="F:electron transfer activity"/>
    <property type="evidence" value="ECO:0007669"/>
    <property type="project" value="InterPro"/>
</dbReference>
<accession>A0AAW1P1B6</accession>
<keyword evidence="9" id="KW-1185">Reference proteome</keyword>
<evidence type="ECO:0000256" key="6">
    <source>
        <dbReference type="SAM" id="MobiDB-lite"/>
    </source>
</evidence>
<protein>
    <recommendedName>
        <fullName evidence="7">Flavodoxin-like domain-containing protein</fullName>
    </recommendedName>
</protein>
<feature type="compositionally biased region" description="Low complexity" evidence="6">
    <location>
        <begin position="513"/>
        <end position="523"/>
    </location>
</feature>
<dbReference type="Gene3D" id="3.60.15.10">
    <property type="entry name" value="Ribonuclease Z/Hydroxyacylglutathione hydrolase-like"/>
    <property type="match status" value="1"/>
</dbReference>
<comment type="cofactor">
    <cofactor evidence="1">
        <name>Fe cation</name>
        <dbReference type="ChEBI" id="CHEBI:24875"/>
    </cofactor>
</comment>
<feature type="domain" description="Flavodoxin-like" evidence="7">
    <location>
        <begin position="361"/>
        <end position="500"/>
    </location>
</feature>
<dbReference type="SUPFAM" id="SSF56281">
    <property type="entry name" value="Metallo-hydrolase/oxidoreductase"/>
    <property type="match status" value="1"/>
</dbReference>
<dbReference type="Gene3D" id="2.30.110.10">
    <property type="entry name" value="Electron Transport, Fmn-binding Protein, Chain A"/>
    <property type="match status" value="1"/>
</dbReference>
<feature type="region of interest" description="Disordered" evidence="6">
    <location>
        <begin position="1"/>
        <end position="30"/>
    </location>
</feature>
<sequence>MYLSIAEPQAPPKEDKSTQQQPPPPEKIPVDGVDVLQISEHTTLFRGVCSSRFKFEVEYGLKRGTTDNCYVIKEGKDLILIDVPDQAFTDDFLSALEKKIAVKDISYLVITHLSPKRTPSLIKVLESIGSSRQQPLKVYLSNPAMQLTRSVLGKDEHAHLLSQVDLRAAKPGGDLHVGKDLLTLIPTPTPRWPDLLCVHSPSQRLLFTSKLFAAHVSPKTVGAKGQNPFDQGGWDTYGEDWRYYFDCMLGNVARQALGALERLEAEVQPVQEASSSGQQAGANILGAIKGAIKAAQSAVESGQTAAFGKAAVGVSSLATSMQVTALAPLHGPVVASSMAEILRKYREWARAQVDAATKCMATVFYASAYGNTAALAQAISRGITKAGVAVEAINLETEPSEVVTDIIKRTQGFAIGAPTLGGHMPTPVASALGAILREETARELPCGVFGSFGWSGEAVDELETRLRNAGLPLVFDPVKVKFKPSAKDMQIAEESGTDLAQAMLKKQRKKKQQSSSSARASSASGAEQAVGRVLGSLCVVTARDGDAQSAMLASWISQASFEPPGLSVAVKKDRAVETLLSGRGLPFTVNVVAQGKEKTLMKQLSKPFQPGEDRFKGLDIEVSESNGCVILPDTVAYLECKVVDRLEAGDHWVVYGTVESGEVRDESGVSSVHHRKTGTHY</sequence>
<reference evidence="8 9" key="1">
    <citation type="journal article" date="2024" name="Nat. Commun.">
        <title>Phylogenomics reveals the evolutionary origins of lichenization in chlorophyte algae.</title>
        <authorList>
            <person name="Puginier C."/>
            <person name="Libourel C."/>
            <person name="Otte J."/>
            <person name="Skaloud P."/>
            <person name="Haon M."/>
            <person name="Grisel S."/>
            <person name="Petersen M."/>
            <person name="Berrin J.G."/>
            <person name="Delaux P.M."/>
            <person name="Dal Grande F."/>
            <person name="Keller J."/>
        </authorList>
    </citation>
    <scope>NUCLEOTIDE SEQUENCE [LARGE SCALE GENOMIC DNA]</scope>
    <source>
        <strain evidence="8 9">SAG 2036</strain>
    </source>
</reference>
<dbReference type="PANTHER" id="PTHR32145">
    <property type="entry name" value="DIFLAVIN FLAVOPROTEIN A 2-RELATED"/>
    <property type="match status" value="1"/>
</dbReference>
<dbReference type="Pfam" id="PF01613">
    <property type="entry name" value="Flavin_Reduct"/>
    <property type="match status" value="1"/>
</dbReference>
<dbReference type="InterPro" id="IPR051285">
    <property type="entry name" value="NADH_oxidoreductase_modular"/>
</dbReference>
<dbReference type="InterPro" id="IPR012349">
    <property type="entry name" value="Split_barrel_FMN-bd"/>
</dbReference>
<dbReference type="InterPro" id="IPR001279">
    <property type="entry name" value="Metallo-B-lactamas"/>
</dbReference>
<evidence type="ECO:0000256" key="3">
    <source>
        <dbReference type="ARBA" id="ARBA00022448"/>
    </source>
</evidence>
<dbReference type="InterPro" id="IPR001226">
    <property type="entry name" value="Flavodoxin_CS"/>
</dbReference>
<dbReference type="InterPro" id="IPR029039">
    <property type="entry name" value="Flavoprotein-like_sf"/>
</dbReference>
<dbReference type="Pfam" id="PF00258">
    <property type="entry name" value="Flavodoxin_1"/>
    <property type="match status" value="1"/>
</dbReference>
<dbReference type="InterPro" id="IPR045761">
    <property type="entry name" value="ODP_dom"/>
</dbReference>
<comment type="function">
    <text evidence="5">Mediates electron transfer from NADH to oxygen, reducing it to water. This modular protein has 3 redox cofactors, in other organisms the same activity requires 2 or 3 proteins.</text>
</comment>
<dbReference type="AlphaFoldDB" id="A0AAW1P1B6"/>
<keyword evidence="3" id="KW-0813">Transport</keyword>
<dbReference type="InterPro" id="IPR008254">
    <property type="entry name" value="Flavodoxin/NO_synth"/>
</dbReference>
<evidence type="ECO:0000256" key="1">
    <source>
        <dbReference type="ARBA" id="ARBA00001962"/>
    </source>
</evidence>
<comment type="similarity">
    <text evidence="2">In the C-terminal section; belongs to the flavodoxin reductase family.</text>
</comment>
<evidence type="ECO:0000313" key="9">
    <source>
        <dbReference type="Proteomes" id="UP001465755"/>
    </source>
</evidence>
<dbReference type="SMART" id="SM00903">
    <property type="entry name" value="Flavin_Reduct"/>
    <property type="match status" value="1"/>
</dbReference>
<dbReference type="InterPro" id="IPR002563">
    <property type="entry name" value="Flavin_Rdtase-like_dom"/>
</dbReference>
<feature type="region of interest" description="Disordered" evidence="6">
    <location>
        <begin position="504"/>
        <end position="523"/>
    </location>
</feature>
<proteinExistence type="inferred from homology"/>
<dbReference type="InterPro" id="IPR036866">
    <property type="entry name" value="RibonucZ/Hydroxyglut_hydro"/>
</dbReference>
<dbReference type="GO" id="GO:0010181">
    <property type="term" value="F:FMN binding"/>
    <property type="evidence" value="ECO:0007669"/>
    <property type="project" value="InterPro"/>
</dbReference>
<keyword evidence="4" id="KW-0249">Electron transport</keyword>
<dbReference type="Proteomes" id="UP001465755">
    <property type="component" value="Unassembled WGS sequence"/>
</dbReference>
<name>A0AAW1P1B6_9CHLO</name>
<dbReference type="Pfam" id="PF19583">
    <property type="entry name" value="ODP"/>
    <property type="match status" value="1"/>
</dbReference>
<gene>
    <name evidence="8" type="ORF">WJX73_009872</name>
</gene>
<evidence type="ECO:0000256" key="2">
    <source>
        <dbReference type="ARBA" id="ARBA00006098"/>
    </source>
</evidence>
<organism evidence="8 9">
    <name type="scientific">Symbiochloris irregularis</name>
    <dbReference type="NCBI Taxonomy" id="706552"/>
    <lineage>
        <taxon>Eukaryota</taxon>
        <taxon>Viridiplantae</taxon>
        <taxon>Chlorophyta</taxon>
        <taxon>core chlorophytes</taxon>
        <taxon>Trebouxiophyceae</taxon>
        <taxon>Trebouxiales</taxon>
        <taxon>Trebouxiaceae</taxon>
        <taxon>Symbiochloris</taxon>
    </lineage>
</organism>
<dbReference type="PROSITE" id="PS00201">
    <property type="entry name" value="FLAVODOXIN"/>
    <property type="match status" value="1"/>
</dbReference>
<dbReference type="SUPFAM" id="SSF50475">
    <property type="entry name" value="FMN-binding split barrel"/>
    <property type="match status" value="1"/>
</dbReference>
<dbReference type="PANTHER" id="PTHR32145:SF31">
    <property type="entry name" value="FLAVIN REDUCTASE-LIKE FMN-BINDING PROTEIN"/>
    <property type="match status" value="1"/>
</dbReference>
<dbReference type="EMBL" id="JALJOQ010000068">
    <property type="protein sequence ID" value="KAK9802762.1"/>
    <property type="molecule type" value="Genomic_DNA"/>
</dbReference>
<dbReference type="PROSITE" id="PS50902">
    <property type="entry name" value="FLAVODOXIN_LIKE"/>
    <property type="match status" value="1"/>
</dbReference>
<dbReference type="SMART" id="SM00849">
    <property type="entry name" value="Lactamase_B"/>
    <property type="match status" value="1"/>
</dbReference>